<dbReference type="PANTHER" id="PTHR12320:SF81">
    <property type="entry name" value="PROTEIN PHOSPHATASE 2C 23-RELATED"/>
    <property type="match status" value="1"/>
</dbReference>
<feature type="domain" description="PPM-type phosphatase" evidence="5">
    <location>
        <begin position="130"/>
        <end position="401"/>
    </location>
</feature>
<comment type="cofactor">
    <cofactor evidence="3">
        <name>Mg(2+)</name>
        <dbReference type="ChEBI" id="CHEBI:18420"/>
    </cofactor>
</comment>
<evidence type="ECO:0000259" key="5">
    <source>
        <dbReference type="PROSITE" id="PS51746"/>
    </source>
</evidence>
<dbReference type="AlphaFoldDB" id="A0A1E5V6V5"/>
<organism evidence="6 7">
    <name type="scientific">Dichanthelium oligosanthes</name>
    <dbReference type="NCBI Taxonomy" id="888268"/>
    <lineage>
        <taxon>Eukaryota</taxon>
        <taxon>Viridiplantae</taxon>
        <taxon>Streptophyta</taxon>
        <taxon>Embryophyta</taxon>
        <taxon>Tracheophyta</taxon>
        <taxon>Spermatophyta</taxon>
        <taxon>Magnoliopsida</taxon>
        <taxon>Liliopsida</taxon>
        <taxon>Poales</taxon>
        <taxon>Poaceae</taxon>
        <taxon>PACMAD clade</taxon>
        <taxon>Panicoideae</taxon>
        <taxon>Panicodae</taxon>
        <taxon>Paniceae</taxon>
        <taxon>Dichantheliinae</taxon>
        <taxon>Dichanthelium</taxon>
    </lineage>
</organism>
<feature type="compositionally biased region" description="Basic and acidic residues" evidence="4">
    <location>
        <begin position="464"/>
        <end position="480"/>
    </location>
</feature>
<evidence type="ECO:0000256" key="2">
    <source>
        <dbReference type="ARBA" id="ARBA00048336"/>
    </source>
</evidence>
<dbReference type="Proteomes" id="UP000095767">
    <property type="component" value="Unassembled WGS sequence"/>
</dbReference>
<keyword evidence="3" id="KW-0460">Magnesium</keyword>
<reference evidence="6 7" key="1">
    <citation type="submission" date="2016-09" db="EMBL/GenBank/DDBJ databases">
        <title>The draft genome of Dichanthelium oligosanthes: A C3 panicoid grass species.</title>
        <authorList>
            <person name="Studer A.J."/>
            <person name="Schnable J.C."/>
            <person name="Brutnell T.P."/>
        </authorList>
    </citation>
    <scope>NUCLEOTIDE SEQUENCE [LARGE SCALE GENOMIC DNA]</scope>
    <source>
        <strain evidence="7">cv. Kellogg 1175</strain>
        <tissue evidence="6">Leaf</tissue>
    </source>
</reference>
<keyword evidence="3" id="KW-0378">Hydrolase</keyword>
<evidence type="ECO:0000256" key="4">
    <source>
        <dbReference type="SAM" id="MobiDB-lite"/>
    </source>
</evidence>
<dbReference type="SMART" id="SM00332">
    <property type="entry name" value="PP2Cc"/>
    <property type="match status" value="2"/>
</dbReference>
<dbReference type="InterPro" id="IPR039123">
    <property type="entry name" value="PPTC7"/>
</dbReference>
<evidence type="ECO:0000313" key="7">
    <source>
        <dbReference type="Proteomes" id="UP000095767"/>
    </source>
</evidence>
<feature type="region of interest" description="Disordered" evidence="4">
    <location>
        <begin position="82"/>
        <end position="102"/>
    </location>
</feature>
<dbReference type="OrthoDB" id="60843at2759"/>
<comment type="caution">
    <text evidence="6">The sequence shown here is derived from an EMBL/GenBank/DDBJ whole genome shotgun (WGS) entry which is preliminary data.</text>
</comment>
<comment type="catalytic activity">
    <reaction evidence="1 3">
        <text>O-phospho-L-seryl-[protein] + H2O = L-seryl-[protein] + phosphate</text>
        <dbReference type="Rhea" id="RHEA:20629"/>
        <dbReference type="Rhea" id="RHEA-COMP:9863"/>
        <dbReference type="Rhea" id="RHEA-COMP:11604"/>
        <dbReference type="ChEBI" id="CHEBI:15377"/>
        <dbReference type="ChEBI" id="CHEBI:29999"/>
        <dbReference type="ChEBI" id="CHEBI:43474"/>
        <dbReference type="ChEBI" id="CHEBI:83421"/>
        <dbReference type="EC" id="3.1.3.16"/>
    </reaction>
</comment>
<name>A0A1E5V6V5_9POAL</name>
<comment type="catalytic activity">
    <reaction evidence="2 3">
        <text>O-phospho-L-threonyl-[protein] + H2O = L-threonyl-[protein] + phosphate</text>
        <dbReference type="Rhea" id="RHEA:47004"/>
        <dbReference type="Rhea" id="RHEA-COMP:11060"/>
        <dbReference type="Rhea" id="RHEA-COMP:11605"/>
        <dbReference type="ChEBI" id="CHEBI:15377"/>
        <dbReference type="ChEBI" id="CHEBI:30013"/>
        <dbReference type="ChEBI" id="CHEBI:43474"/>
        <dbReference type="ChEBI" id="CHEBI:61977"/>
        <dbReference type="EC" id="3.1.3.16"/>
    </reaction>
</comment>
<evidence type="ECO:0000313" key="6">
    <source>
        <dbReference type="EMBL" id="OEL20889.1"/>
    </source>
</evidence>
<keyword evidence="3" id="KW-0904">Protein phosphatase</keyword>
<dbReference type="PROSITE" id="PS51746">
    <property type="entry name" value="PPM_2"/>
    <property type="match status" value="2"/>
</dbReference>
<gene>
    <name evidence="6" type="ORF">BAE44_0018092</name>
</gene>
<dbReference type="EC" id="3.1.3.16" evidence="3"/>
<feature type="domain" description="PPM-type phosphatase" evidence="5">
    <location>
        <begin position="483"/>
        <end position="731"/>
    </location>
</feature>
<dbReference type="STRING" id="888268.A0A1E5V6V5"/>
<protein>
    <recommendedName>
        <fullName evidence="3">Protein phosphatase</fullName>
        <ecNumber evidence="3">3.1.3.16</ecNumber>
    </recommendedName>
</protein>
<dbReference type="GO" id="GO:0004722">
    <property type="term" value="F:protein serine/threonine phosphatase activity"/>
    <property type="evidence" value="ECO:0007669"/>
    <property type="project" value="UniProtKB-EC"/>
</dbReference>
<dbReference type="EMBL" id="LWDX02049369">
    <property type="protein sequence ID" value="OEL20889.1"/>
    <property type="molecule type" value="Genomic_DNA"/>
</dbReference>
<sequence>MEKLELRMRQALIKVDERVARFSKMAVMEKSRPQKLIEVDRRGSKKTEKPVVKMLQRVQRVRNALRDALRLRLGPLPCLRDDGEVSVPASASQRNKENEDSDSVYAKLEGGDHSPAALALKDGGDGPRELDAVPRAQALWMDMTSCYIPDHDEDAFFCHPGAGVVGVVDGVGGYRKRGVDAHLRNRAFFQPNLSFVGAFARALIANAFAEAKRAFTEGGAPVCPYTLLRSAHEEAARSLTPGASTAVIVSLDGATLRWACVSDSAFAVLRGGRIVHRSRPQEHRFNCPYQLSATGADRVADADVGGMPVVDGDVVVIGTDGLFDNVLDVELEHLVRKGTELGLSLQNMADNIAATACEISFGWLVHSPSTSSTESWRNNEEGAERFYGGKVDDITVVVAFIVSSILLVISKSKHQATKMTRVMETLQPIQETLIEIKKRTPEVRVAKFVAKVLLPLGTKYAPSAREDGDARHQRRAERPDAGGARPCALRMDWAACVLPRHGEDAHFGHAEAGFIGVADGVGGYRDHGVDAGAFARELMANALAKVELAADARRLRPKDVLERAYETAVMKATPGASTAVILSLDRTTLRWAYIGDSAFAVLRGGKIVYRSVPQQRRFNYPYQLSSDGRGDSLAKAMVGGLEAMRDGDVVVAGTDGLFDNLHDGQLERAVQMGTELGFSSKNMADMVAGIAYDVSESERACSPYSLGCWKAYGERGFGGKKDDITVIVAYIVSKDS</sequence>
<evidence type="ECO:0000256" key="1">
    <source>
        <dbReference type="ARBA" id="ARBA00047761"/>
    </source>
</evidence>
<feature type="region of interest" description="Disordered" evidence="4">
    <location>
        <begin position="463"/>
        <end position="483"/>
    </location>
</feature>
<proteinExistence type="inferred from homology"/>
<dbReference type="GO" id="GO:0046872">
    <property type="term" value="F:metal ion binding"/>
    <property type="evidence" value="ECO:0007669"/>
    <property type="project" value="UniProtKB-UniRule"/>
</dbReference>
<dbReference type="InterPro" id="IPR036457">
    <property type="entry name" value="PPM-type-like_dom_sf"/>
</dbReference>
<dbReference type="InterPro" id="IPR001932">
    <property type="entry name" value="PPM-type_phosphatase-like_dom"/>
</dbReference>
<keyword evidence="3" id="KW-0464">Manganese</keyword>
<comment type="cofactor">
    <cofactor evidence="3">
        <name>Mn(2+)</name>
        <dbReference type="ChEBI" id="CHEBI:29035"/>
    </cofactor>
</comment>
<dbReference type="Gene3D" id="3.60.40.10">
    <property type="entry name" value="PPM-type phosphatase domain"/>
    <property type="match status" value="2"/>
</dbReference>
<dbReference type="SUPFAM" id="SSF81606">
    <property type="entry name" value="PP2C-like"/>
    <property type="match status" value="2"/>
</dbReference>
<accession>A0A1E5V6V5</accession>
<keyword evidence="7" id="KW-1185">Reference proteome</keyword>
<comment type="similarity">
    <text evidence="3">Belongs to the PP2C family.</text>
</comment>
<keyword evidence="3" id="KW-0479">Metal-binding</keyword>
<dbReference type="PANTHER" id="PTHR12320">
    <property type="entry name" value="PROTEIN PHOSPHATASE 2C"/>
    <property type="match status" value="1"/>
</dbReference>
<evidence type="ECO:0000256" key="3">
    <source>
        <dbReference type="RuleBase" id="RU366020"/>
    </source>
</evidence>